<protein>
    <submittedName>
        <fullName evidence="3">8965_t:CDS:1</fullName>
    </submittedName>
</protein>
<comment type="caution">
    <text evidence="3">The sequence shown here is derived from an EMBL/GenBank/DDBJ whole genome shotgun (WGS) entry which is preliminary data.</text>
</comment>
<gene>
    <name evidence="3" type="ORF">FMOSSE_LOCUS11492</name>
</gene>
<evidence type="ECO:0000256" key="1">
    <source>
        <dbReference type="SAM" id="MobiDB-lite"/>
    </source>
</evidence>
<dbReference type="SUPFAM" id="SSF49503">
    <property type="entry name" value="Cupredoxins"/>
    <property type="match status" value="1"/>
</dbReference>
<evidence type="ECO:0000313" key="4">
    <source>
        <dbReference type="Proteomes" id="UP000789375"/>
    </source>
</evidence>
<name>A0A9N9H279_FUNMO</name>
<organism evidence="3 4">
    <name type="scientific">Funneliformis mosseae</name>
    <name type="common">Endomycorrhizal fungus</name>
    <name type="synonym">Glomus mosseae</name>
    <dbReference type="NCBI Taxonomy" id="27381"/>
    <lineage>
        <taxon>Eukaryota</taxon>
        <taxon>Fungi</taxon>
        <taxon>Fungi incertae sedis</taxon>
        <taxon>Mucoromycota</taxon>
        <taxon>Glomeromycotina</taxon>
        <taxon>Glomeromycetes</taxon>
        <taxon>Glomerales</taxon>
        <taxon>Glomeraceae</taxon>
        <taxon>Funneliformis</taxon>
    </lineage>
</organism>
<dbReference type="PANTHER" id="PTHR34883:SF15">
    <property type="entry name" value="EXTRACELLULAR SERINE-RICH PROTEIN"/>
    <property type="match status" value="1"/>
</dbReference>
<reference evidence="3" key="1">
    <citation type="submission" date="2021-06" db="EMBL/GenBank/DDBJ databases">
        <authorList>
            <person name="Kallberg Y."/>
            <person name="Tangrot J."/>
            <person name="Rosling A."/>
        </authorList>
    </citation>
    <scope>NUCLEOTIDE SEQUENCE</scope>
    <source>
        <strain evidence="3">87-6 pot B 2015</strain>
    </source>
</reference>
<evidence type="ECO:0000313" key="3">
    <source>
        <dbReference type="EMBL" id="CAG8651288.1"/>
    </source>
</evidence>
<keyword evidence="4" id="KW-1185">Reference proteome</keyword>
<dbReference type="Gene3D" id="2.60.40.420">
    <property type="entry name" value="Cupredoxins - blue copper proteins"/>
    <property type="match status" value="1"/>
</dbReference>
<dbReference type="InterPro" id="IPR052953">
    <property type="entry name" value="Ser-rich/MCO-related"/>
</dbReference>
<feature type="signal peptide" evidence="2">
    <location>
        <begin position="1"/>
        <end position="21"/>
    </location>
</feature>
<dbReference type="EMBL" id="CAJVPP010004517">
    <property type="protein sequence ID" value="CAG8651288.1"/>
    <property type="molecule type" value="Genomic_DNA"/>
</dbReference>
<proteinExistence type="predicted"/>
<accession>A0A9N9H279</accession>
<dbReference type="InterPro" id="IPR008972">
    <property type="entry name" value="Cupredoxin"/>
</dbReference>
<feature type="region of interest" description="Disordered" evidence="1">
    <location>
        <begin position="137"/>
        <end position="169"/>
    </location>
</feature>
<feature type="compositionally biased region" description="Low complexity" evidence="1">
    <location>
        <begin position="144"/>
        <end position="154"/>
    </location>
</feature>
<feature type="chain" id="PRO_5040361557" evidence="2">
    <location>
        <begin position="22"/>
        <end position="191"/>
    </location>
</feature>
<dbReference type="PANTHER" id="PTHR34883">
    <property type="entry name" value="SERINE-RICH PROTEIN, PUTATIVE-RELATED-RELATED"/>
    <property type="match status" value="1"/>
</dbReference>
<dbReference type="AlphaFoldDB" id="A0A9N9H279"/>
<sequence length="191" mass="20197">MVKFSFLAVVLTAFLASNVNGENYTVQVGVDDTLAFAPDRFDANVGDNIVFHWVSAKAKHTVIESDREATCNKSTKPLAFASVAYTGNPEAPPKAVWKLDTAGPLYYFCNIGTHCTAANMYAMINVLEVGQTPQVPGFTKLPEPKSTSTSASPSKKTKAAGADESSSANDGKRVSFAVVCGALISLAVNLI</sequence>
<dbReference type="Proteomes" id="UP000789375">
    <property type="component" value="Unassembled WGS sequence"/>
</dbReference>
<keyword evidence="2" id="KW-0732">Signal</keyword>
<evidence type="ECO:0000256" key="2">
    <source>
        <dbReference type="SAM" id="SignalP"/>
    </source>
</evidence>